<dbReference type="PANTHER" id="PTHR46980">
    <property type="entry name" value="TRICALBIN-1-RELATED"/>
    <property type="match status" value="1"/>
</dbReference>
<feature type="region of interest" description="Disordered" evidence="1">
    <location>
        <begin position="1040"/>
        <end position="1081"/>
    </location>
</feature>
<comment type="caution">
    <text evidence="3">The sequence shown here is derived from an EMBL/GenBank/DDBJ whole genome shotgun (WGS) entry which is preliminary data.</text>
</comment>
<keyword evidence="4" id="KW-1185">Reference proteome</keyword>
<evidence type="ECO:0000313" key="3">
    <source>
        <dbReference type="EMBL" id="KAG2498374.1"/>
    </source>
</evidence>
<feature type="region of interest" description="Disordered" evidence="1">
    <location>
        <begin position="368"/>
        <end position="430"/>
    </location>
</feature>
<feature type="region of interest" description="Disordered" evidence="1">
    <location>
        <begin position="1354"/>
        <end position="1375"/>
    </location>
</feature>
<evidence type="ECO:0000313" key="4">
    <source>
        <dbReference type="Proteomes" id="UP000612055"/>
    </source>
</evidence>
<feature type="compositionally biased region" description="Low complexity" evidence="1">
    <location>
        <begin position="936"/>
        <end position="945"/>
    </location>
</feature>
<dbReference type="OrthoDB" id="551257at2759"/>
<gene>
    <name evidence="3" type="ORF">HYH03_003633</name>
</gene>
<dbReference type="PANTHER" id="PTHR46980:SF2">
    <property type="entry name" value="TRICALBIN-1-RELATED"/>
    <property type="match status" value="1"/>
</dbReference>
<protein>
    <recommendedName>
        <fullName evidence="2">C2 domain-containing protein</fullName>
    </recommendedName>
</protein>
<feature type="region of interest" description="Disordered" evidence="1">
    <location>
        <begin position="2066"/>
        <end position="2096"/>
    </location>
</feature>
<evidence type="ECO:0000256" key="1">
    <source>
        <dbReference type="SAM" id="MobiDB-lite"/>
    </source>
</evidence>
<feature type="compositionally biased region" description="Polar residues" evidence="1">
    <location>
        <begin position="911"/>
        <end position="921"/>
    </location>
</feature>
<dbReference type="Pfam" id="PF00168">
    <property type="entry name" value="C2"/>
    <property type="match status" value="1"/>
</dbReference>
<dbReference type="SMART" id="SM00239">
    <property type="entry name" value="C2"/>
    <property type="match status" value="1"/>
</dbReference>
<dbReference type="PROSITE" id="PS50004">
    <property type="entry name" value="C2"/>
    <property type="match status" value="1"/>
</dbReference>
<reference evidence="3" key="1">
    <citation type="journal article" date="2020" name="bioRxiv">
        <title>Comparative genomics of Chlamydomonas.</title>
        <authorList>
            <person name="Craig R.J."/>
            <person name="Hasan A.R."/>
            <person name="Ness R.W."/>
            <person name="Keightley P.D."/>
        </authorList>
    </citation>
    <scope>NUCLEOTIDE SEQUENCE</scope>
    <source>
        <strain evidence="3">CCAP 11/70</strain>
    </source>
</reference>
<sequence length="2196" mass="220792">MADNIKVINAGDLLKGVKLSFAQGPADVAATSVAVQKEYGAGPGGGRPALRASTSSVPAASPLNDVASSLAEQFAASDWLVPPGQPNDWRFMVAVARAALVAWYTPAETLRERLGVVEALARAFGLGEDEVEQVVAEALQANAHVASQLALQLVALAAGSFAVGPDSWPSEAEGKAGFPVYRREAIPELVQLLQQQQKLPAFNGLLQAKVMAAVNLRIPKGKARQLHPYAELWVSPPGASRKSDRRATKVLTDTDHPAWEEPLEPLIVGGPDWELTVHVKSALDPDRGPSSKDPLLGRAAVRLAGLAPGLSATIKVVVFGPREAAEPSAGAAQGAGGSGGGGGARSSGAKKGKGGGGLCGCFGGGGGVKGEEEEAGQEPEEPQRRTPQARPLPVPVPAAGPEGGEEGEEGGPRTVYDPASAMTSGAAGRQERGQLTLILRYLPEKREPVPAALQAAVVAVTAAEAGGAGVGGDRPSRKAIAIHSPRGEPHDTPTAAAARSVAVREASAALDPALQAVVRQLGSRLSALHAPQPASMKLLRRLDSRKLDPKELLSPANDFGTTLRKLAKALQTLARDGSGKLARVPDPGLPLTALGPLGEWMDDQGLEQPVGRLLPYAGLPPPCLSLLLLFARLYRVRRATTQIALAHSLIAGGWPAGDRAGRGGGGGEAGGTREPPAWPADRAGKEYLEVVYRLWKPTMEWHCSGRLTKVEAEGLTGCMASFLEGAMPLLADHYRAIPEGEQAVPCLVRLLEMTGWALTWDPSKPPPLRLLAEHLLTRAAVTRAAAEAEALGRPGPDTLPHDVMALARAAERQLEDLTRDLELQAAAPGLEGLARLNTPIRYHALVDSLETLFMYRPGSSNAAATALWKLEADVVALHTAMIRHGLGRDPRAPVSKRRLNANGDRPGATANGRTANGQTANRPAANRRQASDSDSDVSPISSAVSTPNARTPQARTAKSHARPGLVVPQSRETEDEDGSGEGEDEDEEGKGGLLEDGGEGTAPVVLFDLEGHMTEALAQWAELEGDDLKRKVLRLLERDPIWPPRKGGDATAGKGGAEPAGRGADKGAGAAGGGGAAAKGGKARKALAGGGAGDSAVELFRLMQAYLDVSLERALGGSPERPPAMGPAVCEAVVSALRIYLHFAMRAWDQIIACRMIPADGPAGHRHAKTFSDRLFGGPGAGGTPGGGPAPSGPSGIFPIASGASVAGASPHGPNGPPAFAHGRNISISRHTPGVGGGVFAASGAVAAAALAGGSPAATYSVPEYGAMLPSSISTAAGSVAAYGLGAMGGAGPSGFVGAVGGGAGHGPSPLKLPPPAGGRHRRANTADAEALAAGAFATAGAAAAAAAAAGGGGPGAGGGARHAPTSSLNAPAAAGAPPFASPMPFASGAIPQDVLLDLAAEQGFVSCSPLVRVRNTLAAVADGVEAMRTDTLSVLIPRASFLGGRADGPGTGPPPSQPAYLARAVAELRQAMSTAAGHCVASYGLALRTALLQRLIGAMDPEGKATPSKQPIEGILGALYTELSALAGDLVSGPVAGAMVGAAWGAAVGCVTALALGQAGFRPLTEEEAFLLRDFLIELQDLFRDVVDEQLEPKQKAHAASGGPPLAVIPVDLVDANSRAQGCALTSALLQSTAAASQDLIDMYNAQVSCLQRVESRREDGAPLATHQLSLLDLLRLLRHRRKTDTVAQSFVTEQLRLAGSNVLQGLFGLGPKERLVASSPCSVTYLPGLAALAAGAAGGPATPAAAAATAAANALAAAAAAGTVSTAFGQSLGGGLGIGLVGASPGASSREGFLYVTPRMLGFSTLLGADLKGMTDTTFKLRLNDVRETVRGETADCLVVATAGGDVYLFTGLGPGERDRLLGLLTGTPVPGTGTHPQLAAVATAGAGGRGSSGGVMSDSPQASVAGGGGGSDSTTPRGGMAAVVRGMMGKGSSLGHSSNASGTVAAAAAALSSAVGGPGPAQLSAAAAPAAASAQAATGSAATTAATKAQNVAAKAADAIAAAAAAGGGAVTGAARAAAEAAATAHATAAAEIKAAANEASAATARAFGSLFSSPSGAANPFTSAAPAGTAAPAAPPRASPAPGTASRPPESGALPLVSTPCHLVSVLRNKDGHLHLYADRLDFICPADPAVSRSLTLSSINNVSQRPGGWGGGSVLVIALEGEPKPLLFGGMGDALLAQLKQSVSELCFARG</sequence>
<feature type="compositionally biased region" description="Acidic residues" evidence="1">
    <location>
        <begin position="371"/>
        <end position="380"/>
    </location>
</feature>
<name>A0A835YAY9_9CHLO</name>
<feature type="region of interest" description="Disordered" evidence="1">
    <location>
        <begin position="1175"/>
        <end position="1195"/>
    </location>
</feature>
<dbReference type="EMBL" id="JAEHOE010000010">
    <property type="protein sequence ID" value="KAG2498374.1"/>
    <property type="molecule type" value="Genomic_DNA"/>
</dbReference>
<feature type="compositionally biased region" description="Gly residues" evidence="1">
    <location>
        <begin position="1069"/>
        <end position="1078"/>
    </location>
</feature>
<dbReference type="CDD" id="cd00030">
    <property type="entry name" value="C2"/>
    <property type="match status" value="1"/>
</dbReference>
<feature type="compositionally biased region" description="Low complexity" evidence="1">
    <location>
        <begin position="2084"/>
        <end position="2093"/>
    </location>
</feature>
<dbReference type="Proteomes" id="UP000612055">
    <property type="component" value="Unassembled WGS sequence"/>
</dbReference>
<dbReference type="Gene3D" id="2.60.40.150">
    <property type="entry name" value="C2 domain"/>
    <property type="match status" value="1"/>
</dbReference>
<dbReference type="SUPFAM" id="SSF49562">
    <property type="entry name" value="C2 domain (Calcium/lipid-binding domain, CaLB)"/>
    <property type="match status" value="1"/>
</dbReference>
<organism evidence="3 4">
    <name type="scientific">Edaphochlamys debaryana</name>
    <dbReference type="NCBI Taxonomy" id="47281"/>
    <lineage>
        <taxon>Eukaryota</taxon>
        <taxon>Viridiplantae</taxon>
        <taxon>Chlorophyta</taxon>
        <taxon>core chlorophytes</taxon>
        <taxon>Chlorophyceae</taxon>
        <taxon>CS clade</taxon>
        <taxon>Chlamydomonadales</taxon>
        <taxon>Chlamydomonadales incertae sedis</taxon>
        <taxon>Edaphochlamys</taxon>
    </lineage>
</organism>
<feature type="region of interest" description="Disordered" evidence="1">
    <location>
        <begin position="1887"/>
        <end position="1922"/>
    </location>
</feature>
<feature type="compositionally biased region" description="Polar residues" evidence="1">
    <location>
        <begin position="946"/>
        <end position="956"/>
    </location>
</feature>
<feature type="compositionally biased region" description="Gly residues" evidence="1">
    <location>
        <begin position="333"/>
        <end position="345"/>
    </location>
</feature>
<dbReference type="InterPro" id="IPR000008">
    <property type="entry name" value="C2_dom"/>
</dbReference>
<evidence type="ECO:0000259" key="2">
    <source>
        <dbReference type="PROSITE" id="PS50004"/>
    </source>
</evidence>
<feature type="domain" description="C2" evidence="2">
    <location>
        <begin position="186"/>
        <end position="317"/>
    </location>
</feature>
<feature type="region of interest" description="Disordered" evidence="1">
    <location>
        <begin position="886"/>
        <end position="1000"/>
    </location>
</feature>
<accession>A0A835YAY9</accession>
<dbReference type="InterPro" id="IPR052455">
    <property type="entry name" value="Tricalbin_domain"/>
</dbReference>
<feature type="region of interest" description="Disordered" evidence="1">
    <location>
        <begin position="327"/>
        <end position="356"/>
    </location>
</feature>
<proteinExistence type="predicted"/>
<feature type="compositionally biased region" description="Gly residues" evidence="1">
    <location>
        <begin position="1177"/>
        <end position="1190"/>
    </location>
</feature>
<dbReference type="InterPro" id="IPR035892">
    <property type="entry name" value="C2_domain_sf"/>
</dbReference>
<feature type="compositionally biased region" description="Acidic residues" evidence="1">
    <location>
        <begin position="973"/>
        <end position="988"/>
    </location>
</feature>
<feature type="region of interest" description="Disordered" evidence="1">
    <location>
        <begin position="1207"/>
        <end position="1227"/>
    </location>
</feature>